<keyword evidence="1" id="KW-0472">Membrane</keyword>
<evidence type="ECO:0000313" key="2">
    <source>
        <dbReference type="EMBL" id="KAF6095018.1"/>
    </source>
</evidence>
<keyword evidence="1" id="KW-0812">Transmembrane</keyword>
<sequence>MSCHCSTPRNSSFVFCRFKIFLPSFSLSFPPPLPPFLFYYLFLEKGERRDPLKRRKHACVREISVASCMHPTCGLAHNPGMRSDWESTSDLSVCQRTPNPLSHTRQGLTFLVFAYVSHFVIS</sequence>
<gene>
    <name evidence="2" type="ORF">HJG60_012034</name>
</gene>
<organism evidence="2 3">
    <name type="scientific">Phyllostomus discolor</name>
    <name type="common">pale spear-nosed bat</name>
    <dbReference type="NCBI Taxonomy" id="89673"/>
    <lineage>
        <taxon>Eukaryota</taxon>
        <taxon>Metazoa</taxon>
        <taxon>Chordata</taxon>
        <taxon>Craniata</taxon>
        <taxon>Vertebrata</taxon>
        <taxon>Euteleostomi</taxon>
        <taxon>Mammalia</taxon>
        <taxon>Eutheria</taxon>
        <taxon>Laurasiatheria</taxon>
        <taxon>Chiroptera</taxon>
        <taxon>Yangochiroptera</taxon>
        <taxon>Phyllostomidae</taxon>
        <taxon>Phyllostominae</taxon>
        <taxon>Phyllostomus</taxon>
    </lineage>
</organism>
<protein>
    <submittedName>
        <fullName evidence="2">Uncharacterized protein</fullName>
    </submittedName>
</protein>
<dbReference type="Proteomes" id="UP000664940">
    <property type="component" value="Unassembled WGS sequence"/>
</dbReference>
<proteinExistence type="predicted"/>
<comment type="caution">
    <text evidence="2">The sequence shown here is derived from an EMBL/GenBank/DDBJ whole genome shotgun (WGS) entry which is preliminary data.</text>
</comment>
<feature type="transmembrane region" description="Helical" evidence="1">
    <location>
        <begin position="20"/>
        <end position="43"/>
    </location>
</feature>
<evidence type="ECO:0000313" key="3">
    <source>
        <dbReference type="Proteomes" id="UP000664940"/>
    </source>
</evidence>
<reference evidence="2 3" key="1">
    <citation type="journal article" date="2020" name="Nature">
        <title>Six reference-quality genomes reveal evolution of bat adaptations.</title>
        <authorList>
            <person name="Jebb D."/>
            <person name="Huang Z."/>
            <person name="Pippel M."/>
            <person name="Hughes G.M."/>
            <person name="Lavrichenko K."/>
            <person name="Devanna P."/>
            <person name="Winkler S."/>
            <person name="Jermiin L.S."/>
            <person name="Skirmuntt E.C."/>
            <person name="Katzourakis A."/>
            <person name="Burkitt-Gray L."/>
            <person name="Ray D.A."/>
            <person name="Sullivan K.A.M."/>
            <person name="Roscito J.G."/>
            <person name="Kirilenko B.M."/>
            <person name="Davalos L.M."/>
            <person name="Corthals A.P."/>
            <person name="Power M.L."/>
            <person name="Jones G."/>
            <person name="Ransome R.D."/>
            <person name="Dechmann D.K.N."/>
            <person name="Locatelli A.G."/>
            <person name="Puechmaille S.J."/>
            <person name="Fedrigo O."/>
            <person name="Jarvis E.D."/>
            <person name="Hiller M."/>
            <person name="Vernes S.C."/>
            <person name="Myers E.W."/>
            <person name="Teeling E.C."/>
        </authorList>
    </citation>
    <scope>NUCLEOTIDE SEQUENCE [LARGE SCALE GENOMIC DNA]</scope>
    <source>
        <strain evidence="2">Bat1K_MPI-CBG_1</strain>
    </source>
</reference>
<accession>A0A833ZLC1</accession>
<dbReference type="AlphaFoldDB" id="A0A833ZLC1"/>
<name>A0A833ZLC1_9CHIR</name>
<evidence type="ECO:0000256" key="1">
    <source>
        <dbReference type="SAM" id="Phobius"/>
    </source>
</evidence>
<keyword evidence="1" id="KW-1133">Transmembrane helix</keyword>
<dbReference type="EMBL" id="JABVXQ010000008">
    <property type="protein sequence ID" value="KAF6095018.1"/>
    <property type="molecule type" value="Genomic_DNA"/>
</dbReference>